<protein>
    <submittedName>
        <fullName evidence="7">Transcription factor</fullName>
    </submittedName>
</protein>
<dbReference type="KEGG" id="qsa:O6P43_016947"/>
<evidence type="ECO:0000259" key="6">
    <source>
        <dbReference type="PROSITE" id="PS50888"/>
    </source>
</evidence>
<dbReference type="GO" id="GO:0005634">
    <property type="term" value="C:nucleus"/>
    <property type="evidence" value="ECO:0007669"/>
    <property type="project" value="UniProtKB-SubCell"/>
</dbReference>
<keyword evidence="4" id="KW-0539">Nucleus</keyword>
<dbReference type="SUPFAM" id="SSF47459">
    <property type="entry name" value="HLH, helix-loop-helix DNA-binding domain"/>
    <property type="match status" value="1"/>
</dbReference>
<dbReference type="Gene3D" id="4.10.280.10">
    <property type="entry name" value="Helix-loop-helix DNA-binding domain"/>
    <property type="match status" value="1"/>
</dbReference>
<evidence type="ECO:0000313" key="7">
    <source>
        <dbReference type="EMBL" id="KAJ7961622.1"/>
    </source>
</evidence>
<reference evidence="7" key="1">
    <citation type="journal article" date="2023" name="Science">
        <title>Elucidation of the pathway for biosynthesis of saponin adjuvants from the soapbark tree.</title>
        <authorList>
            <person name="Reed J."/>
            <person name="Orme A."/>
            <person name="El-Demerdash A."/>
            <person name="Owen C."/>
            <person name="Martin L.B.B."/>
            <person name="Misra R.C."/>
            <person name="Kikuchi S."/>
            <person name="Rejzek M."/>
            <person name="Martin A.C."/>
            <person name="Harkess A."/>
            <person name="Leebens-Mack J."/>
            <person name="Louveau T."/>
            <person name="Stephenson M.J."/>
            <person name="Osbourn A."/>
        </authorList>
    </citation>
    <scope>NUCLEOTIDE SEQUENCE</scope>
    <source>
        <strain evidence="7">S10</strain>
    </source>
</reference>
<comment type="subcellular location">
    <subcellularLocation>
        <location evidence="1">Nucleus</location>
    </subcellularLocation>
</comment>
<gene>
    <name evidence="7" type="ORF">O6P43_016947</name>
</gene>
<dbReference type="GO" id="GO:0046983">
    <property type="term" value="F:protein dimerization activity"/>
    <property type="evidence" value="ECO:0007669"/>
    <property type="project" value="InterPro"/>
</dbReference>
<dbReference type="EMBL" id="JARAOO010000007">
    <property type="protein sequence ID" value="KAJ7961622.1"/>
    <property type="molecule type" value="Genomic_DNA"/>
</dbReference>
<keyword evidence="2" id="KW-0805">Transcription regulation</keyword>
<dbReference type="Proteomes" id="UP001163823">
    <property type="component" value="Chromosome 7"/>
</dbReference>
<evidence type="ECO:0000256" key="4">
    <source>
        <dbReference type="ARBA" id="ARBA00023242"/>
    </source>
</evidence>
<feature type="compositionally biased region" description="Polar residues" evidence="5">
    <location>
        <begin position="232"/>
        <end position="242"/>
    </location>
</feature>
<evidence type="ECO:0000256" key="1">
    <source>
        <dbReference type="ARBA" id="ARBA00004123"/>
    </source>
</evidence>
<sequence length="564" mass="61068">MENEFFLNAGIPAPLQFESGSASASMPTWQSLSSAIEIQARELNCSSDETQDCFFNPTWEKSMGHGIQFSSMVSSPAASNSNLSNDNFVVRELIGKLGNIGNPNEISPHSQLGAAAYIDGNNSTNTSCYSTPLNSPPKPSMQLMSHLVKESLHNLGKSIPLNSSVADFSADPGFAERAAKFSCFGSRSFNGRTNQLGLSNTEFPHRFTPIMGNAKLPRVSSSPSLKALGSQMGMQENKNSALQERMELANSQEESTVSELNPNGEIGLKASNDSNSRKRKASSKGKSKETAALPANAPKVVKANEYSKAKRSKPNGGNGNENDLVKAEEEPKGGTSNAGDDKQNKSSPKPPEPPKDYIHVRARRGQATDSHSLAERVRREKISERMKLLQDLVPGCNKVTGKALMLDEIINYVQSLQSQVEFLSMKLSSVNTRTDFNVDNLISKDMPQSSNPLAHSIFPLDSSASAFYGNQSQQHPALHNSISNGTVTHSSVNPLDTPICQNLGMQLPPLNGFVQAVSQYPTFCADDLQTIVQMGYAQNPSRETAMQSQSFNGSNQVAHMKVEF</sequence>
<evidence type="ECO:0000256" key="3">
    <source>
        <dbReference type="ARBA" id="ARBA00023163"/>
    </source>
</evidence>
<dbReference type="Pfam" id="PF00010">
    <property type="entry name" value="HLH"/>
    <property type="match status" value="1"/>
</dbReference>
<dbReference type="InterPro" id="IPR036638">
    <property type="entry name" value="HLH_DNA-bd_sf"/>
</dbReference>
<evidence type="ECO:0000313" key="8">
    <source>
        <dbReference type="Proteomes" id="UP001163823"/>
    </source>
</evidence>
<dbReference type="FunFam" id="4.10.280.10:FF:000002">
    <property type="entry name" value="Basic helix-loop-helix transcription factor"/>
    <property type="match status" value="1"/>
</dbReference>
<comment type="caution">
    <text evidence="7">The sequence shown here is derived from an EMBL/GenBank/DDBJ whole genome shotgun (WGS) entry which is preliminary data.</text>
</comment>
<accession>A0AAD7LPC0</accession>
<dbReference type="PANTHER" id="PTHR12565">
    <property type="entry name" value="STEROL REGULATORY ELEMENT-BINDING PROTEIN"/>
    <property type="match status" value="1"/>
</dbReference>
<feature type="compositionally biased region" description="Basic and acidic residues" evidence="5">
    <location>
        <begin position="323"/>
        <end position="332"/>
    </location>
</feature>
<dbReference type="AlphaFoldDB" id="A0AAD7LPC0"/>
<dbReference type="PANTHER" id="PTHR12565:SF184">
    <property type="entry name" value="BHLH TRANSCRIPTION FACTOR"/>
    <property type="match status" value="1"/>
</dbReference>
<dbReference type="SMART" id="SM00353">
    <property type="entry name" value="HLH"/>
    <property type="match status" value="1"/>
</dbReference>
<feature type="region of interest" description="Disordered" evidence="5">
    <location>
        <begin position="214"/>
        <end position="357"/>
    </location>
</feature>
<feature type="domain" description="BHLH" evidence="6">
    <location>
        <begin position="366"/>
        <end position="416"/>
    </location>
</feature>
<keyword evidence="3" id="KW-0804">Transcription</keyword>
<dbReference type="InterPro" id="IPR011598">
    <property type="entry name" value="bHLH_dom"/>
</dbReference>
<name>A0AAD7LPC0_QUISA</name>
<dbReference type="GO" id="GO:0003700">
    <property type="term" value="F:DNA-binding transcription factor activity"/>
    <property type="evidence" value="ECO:0007669"/>
    <property type="project" value="TreeGrafter"/>
</dbReference>
<dbReference type="PROSITE" id="PS50888">
    <property type="entry name" value="BHLH"/>
    <property type="match status" value="1"/>
</dbReference>
<organism evidence="7 8">
    <name type="scientific">Quillaja saponaria</name>
    <name type="common">Soap bark tree</name>
    <dbReference type="NCBI Taxonomy" id="32244"/>
    <lineage>
        <taxon>Eukaryota</taxon>
        <taxon>Viridiplantae</taxon>
        <taxon>Streptophyta</taxon>
        <taxon>Embryophyta</taxon>
        <taxon>Tracheophyta</taxon>
        <taxon>Spermatophyta</taxon>
        <taxon>Magnoliopsida</taxon>
        <taxon>eudicotyledons</taxon>
        <taxon>Gunneridae</taxon>
        <taxon>Pentapetalae</taxon>
        <taxon>rosids</taxon>
        <taxon>fabids</taxon>
        <taxon>Fabales</taxon>
        <taxon>Quillajaceae</taxon>
        <taxon>Quillaja</taxon>
    </lineage>
</organism>
<keyword evidence="8" id="KW-1185">Reference proteome</keyword>
<evidence type="ECO:0000256" key="5">
    <source>
        <dbReference type="SAM" id="MobiDB-lite"/>
    </source>
</evidence>
<feature type="compositionally biased region" description="Polar residues" evidence="5">
    <location>
        <begin position="249"/>
        <end position="261"/>
    </location>
</feature>
<evidence type="ECO:0000256" key="2">
    <source>
        <dbReference type="ARBA" id="ARBA00023015"/>
    </source>
</evidence>
<dbReference type="InterPro" id="IPR024097">
    <property type="entry name" value="bHLH_ZIP_TF"/>
</dbReference>
<dbReference type="CDD" id="cd18919">
    <property type="entry name" value="bHLH_AtBPE_like"/>
    <property type="match status" value="1"/>
</dbReference>
<proteinExistence type="predicted"/>